<evidence type="ECO:0000313" key="4">
    <source>
        <dbReference type="EMBL" id="EAT37242.1"/>
    </source>
</evidence>
<feature type="repeat" description="ANK" evidence="3">
    <location>
        <begin position="204"/>
        <end position="236"/>
    </location>
</feature>
<feature type="repeat" description="ANK" evidence="3">
    <location>
        <begin position="107"/>
        <end position="139"/>
    </location>
</feature>
<dbReference type="PANTHER" id="PTHR24198">
    <property type="entry name" value="ANKYRIN REPEAT AND PROTEIN KINASE DOMAIN-CONTAINING PROTEIN"/>
    <property type="match status" value="1"/>
</dbReference>
<feature type="repeat" description="ANK" evidence="3">
    <location>
        <begin position="140"/>
        <end position="172"/>
    </location>
</feature>
<name>Q0IEF3_AEDAE</name>
<dbReference type="Proteomes" id="UP000682892">
    <property type="component" value="Chromosome 3"/>
</dbReference>
<dbReference type="AlphaFoldDB" id="Q0IEF3"/>
<feature type="repeat" description="ANK" evidence="3">
    <location>
        <begin position="267"/>
        <end position="299"/>
    </location>
</feature>
<dbReference type="SUPFAM" id="SSF48403">
    <property type="entry name" value="Ankyrin repeat"/>
    <property type="match status" value="2"/>
</dbReference>
<dbReference type="Pfam" id="PF12796">
    <property type="entry name" value="Ank_2"/>
    <property type="match status" value="3"/>
</dbReference>
<dbReference type="STRING" id="7159.Q0IEF3"/>
<reference evidence="4" key="1">
    <citation type="submission" date="2005-10" db="EMBL/GenBank/DDBJ databases">
        <authorList>
            <person name="Loftus B.J."/>
            <person name="Nene V.M."/>
            <person name="Hannick L.I."/>
            <person name="Bidwell S."/>
            <person name="Haas B."/>
            <person name="Amedeo P."/>
            <person name="Orvis J."/>
            <person name="Wortman J.R."/>
            <person name="White O.R."/>
            <person name="Salzberg S."/>
            <person name="Shumway M."/>
            <person name="Koo H."/>
            <person name="Zhao Y."/>
            <person name="Holmes M."/>
            <person name="Miller J."/>
            <person name="Schatz M."/>
            <person name="Pop M."/>
            <person name="Pai G."/>
            <person name="Utterback T."/>
            <person name="Rogers Y.-H."/>
            <person name="Kravitz S."/>
            <person name="Fraser C.M."/>
        </authorList>
    </citation>
    <scope>NUCLEOTIDE SEQUENCE</scope>
    <source>
        <strain evidence="4">Liverpool</strain>
    </source>
</reference>
<dbReference type="OMA" id="PIHIATC"/>
<evidence type="ECO:0000256" key="2">
    <source>
        <dbReference type="ARBA" id="ARBA00023043"/>
    </source>
</evidence>
<dbReference type="PaxDb" id="7159-AAEL010748-PA"/>
<keyword evidence="1" id="KW-0677">Repeat</keyword>
<dbReference type="eggNOG" id="KOG4177">
    <property type="taxonomic scope" value="Eukaryota"/>
</dbReference>
<dbReference type="EMBL" id="CH477691">
    <property type="protein sequence ID" value="EAT37242.1"/>
    <property type="molecule type" value="Genomic_DNA"/>
</dbReference>
<feature type="repeat" description="ANK" evidence="3">
    <location>
        <begin position="74"/>
        <end position="106"/>
    </location>
</feature>
<evidence type="ECO:0000313" key="5">
    <source>
        <dbReference type="Proteomes" id="UP000682892"/>
    </source>
</evidence>
<proteinExistence type="predicted"/>
<reference evidence="4" key="3">
    <citation type="submission" date="2012-09" db="EMBL/GenBank/DDBJ databases">
        <authorList>
            <consortium name="VectorBase"/>
        </authorList>
    </citation>
    <scope>NUCLEOTIDE SEQUENCE</scope>
    <source>
        <strain evidence="4">Liverpool</strain>
    </source>
</reference>
<feature type="repeat" description="ANK" evidence="3">
    <location>
        <begin position="364"/>
        <end position="396"/>
    </location>
</feature>
<feature type="repeat" description="ANK" evidence="3">
    <location>
        <begin position="300"/>
        <end position="327"/>
    </location>
</feature>
<gene>
    <name evidence="4" type="ORF">AaeL_AAEL010748</name>
</gene>
<dbReference type="Gene3D" id="1.25.40.20">
    <property type="entry name" value="Ankyrin repeat-containing domain"/>
    <property type="match status" value="3"/>
</dbReference>
<dbReference type="SMART" id="SM00248">
    <property type="entry name" value="ANK"/>
    <property type="match status" value="12"/>
</dbReference>
<evidence type="ECO:0000256" key="1">
    <source>
        <dbReference type="ARBA" id="ARBA00022737"/>
    </source>
</evidence>
<organism evidence="4 5">
    <name type="scientific">Aedes aegypti</name>
    <name type="common">Yellowfever mosquito</name>
    <name type="synonym">Culex aegypti</name>
    <dbReference type="NCBI Taxonomy" id="7159"/>
    <lineage>
        <taxon>Eukaryota</taxon>
        <taxon>Metazoa</taxon>
        <taxon>Ecdysozoa</taxon>
        <taxon>Arthropoda</taxon>
        <taxon>Hexapoda</taxon>
        <taxon>Insecta</taxon>
        <taxon>Pterygota</taxon>
        <taxon>Neoptera</taxon>
        <taxon>Endopterygota</taxon>
        <taxon>Diptera</taxon>
        <taxon>Nematocera</taxon>
        <taxon>Culicoidea</taxon>
        <taxon>Culicidae</taxon>
        <taxon>Culicinae</taxon>
        <taxon>Aedini</taxon>
        <taxon>Aedes</taxon>
        <taxon>Stegomyia</taxon>
    </lineage>
</organism>
<feature type="repeat" description="ANK" evidence="3">
    <location>
        <begin position="41"/>
        <end position="73"/>
    </location>
</feature>
<protein>
    <submittedName>
        <fullName evidence="4">AAEL010748-PA</fullName>
    </submittedName>
</protein>
<sequence length="466" mass="52010">MLLRCMRPYPLLWACEENFEELAVHLIKKDPNVVNVTTKKYKETALHFAAAQGHVKLCTLLIENKLDVNVQNVHNQTALHKAAYNGYDEVVKLLLERQANASALDNLQQTPLFSAALAGHSSIVQLLIGKHPNLNSLNKRGWGAVHIAAINNHTDVVRILLSRKVKIKSGKAKRWTGFLGMLLNRGHREMVELLVTYEVRSNAGTNETLFWAIRRNHIEVVRTLHRAGASINETDDRSGLSTYQLALKEGSFKIAEYILATHNSSEMPEDALHMAAEVGSVTCVSILLNSKAEVNVKNHKGESPLGLALKNSHVGVVQLLLEKSARITENMLVYAIGVNKPGSIDCAKELLLHGANPSAVYEPTGQSALHLAVLVNHYECTKLLLQRGASCHHIDKRGRTPLHYMAVGRCTYALRAFVEETVGFRNIRNMKQLIHMKDQYLGETVLSSAQSYYPEFYNILKHFDVN</sequence>
<dbReference type="HOGENOM" id="CLU_000134_48_9_1"/>
<dbReference type="InterPro" id="IPR002110">
    <property type="entry name" value="Ankyrin_rpt"/>
</dbReference>
<dbReference type="PANTHER" id="PTHR24198:SF165">
    <property type="entry name" value="ANKYRIN REPEAT-CONTAINING PROTEIN-RELATED"/>
    <property type="match status" value="1"/>
</dbReference>
<dbReference type="Pfam" id="PF00023">
    <property type="entry name" value="Ank"/>
    <property type="match status" value="1"/>
</dbReference>
<keyword evidence="2 3" id="KW-0040">ANK repeat</keyword>
<dbReference type="PROSITE" id="PS50088">
    <property type="entry name" value="ANK_REPEAT"/>
    <property type="match status" value="8"/>
</dbReference>
<accession>Q0IEF3</accession>
<dbReference type="Pfam" id="PF13637">
    <property type="entry name" value="Ank_4"/>
    <property type="match status" value="1"/>
</dbReference>
<dbReference type="VEuPathDB" id="VectorBase:AAEL024838"/>
<dbReference type="PhylomeDB" id="Q0IEF3"/>
<dbReference type="PROSITE" id="PS50297">
    <property type="entry name" value="ANK_REP_REGION"/>
    <property type="match status" value="4"/>
</dbReference>
<reference evidence="4" key="2">
    <citation type="journal article" date="2007" name="Science">
        <title>Genome sequence of Aedes aegypti, a major arbovirus vector.</title>
        <authorList>
            <person name="Nene V."/>
            <person name="Wortman J.R."/>
            <person name="Lawson D."/>
            <person name="Haas B."/>
            <person name="Kodira C."/>
            <person name="Tu Z.J."/>
            <person name="Loftus B."/>
            <person name="Xi Z."/>
            <person name="Megy K."/>
            <person name="Grabherr M."/>
            <person name="Ren Q."/>
            <person name="Zdobnov E.M."/>
            <person name="Lobo N.F."/>
            <person name="Campbell K.S."/>
            <person name="Brown S.E."/>
            <person name="Bonaldo M.F."/>
            <person name="Zhu J."/>
            <person name="Sinkins S.P."/>
            <person name="Hogenkamp D.G."/>
            <person name="Amedeo P."/>
            <person name="Arensburger P."/>
            <person name="Atkinson P.W."/>
            <person name="Bidwell S."/>
            <person name="Biedler J."/>
            <person name="Birney E."/>
            <person name="Bruggner R.V."/>
            <person name="Costas J."/>
            <person name="Coy M.R."/>
            <person name="Crabtree J."/>
            <person name="Crawford M."/>
            <person name="Debruyn B."/>
            <person name="Decaprio D."/>
            <person name="Eiglmeier K."/>
            <person name="Eisenstadt E."/>
            <person name="El-Dorry H."/>
            <person name="Gelbart W.M."/>
            <person name="Gomes S.L."/>
            <person name="Hammond M."/>
            <person name="Hannick L.I."/>
            <person name="Hogan J.R."/>
            <person name="Holmes M.H."/>
            <person name="Jaffe D."/>
            <person name="Johnston J.S."/>
            <person name="Kennedy R.C."/>
            <person name="Koo H."/>
            <person name="Kravitz S."/>
            <person name="Kriventseva E.V."/>
            <person name="Kulp D."/>
            <person name="Labutti K."/>
            <person name="Lee E."/>
            <person name="Li S."/>
            <person name="Lovin D.D."/>
            <person name="Mao C."/>
            <person name="Mauceli E."/>
            <person name="Menck C.F."/>
            <person name="Miller J.R."/>
            <person name="Montgomery P."/>
            <person name="Mori A."/>
            <person name="Nascimento A.L."/>
            <person name="Naveira H.F."/>
            <person name="Nusbaum C."/>
            <person name="O'leary S."/>
            <person name="Orvis J."/>
            <person name="Pertea M."/>
            <person name="Quesneville H."/>
            <person name="Reidenbach K.R."/>
            <person name="Rogers Y.H."/>
            <person name="Roth C.W."/>
            <person name="Schneider J.R."/>
            <person name="Schatz M."/>
            <person name="Shumway M."/>
            <person name="Stanke M."/>
            <person name="Stinson E.O."/>
            <person name="Tubio J.M."/>
            <person name="Vanzee J.P."/>
            <person name="Verjovski-Almeida S."/>
            <person name="Werner D."/>
            <person name="White O."/>
            <person name="Wyder S."/>
            <person name="Zeng Q."/>
            <person name="Zhao Q."/>
            <person name="Zhao Y."/>
            <person name="Hill C.A."/>
            <person name="Raikhel A.S."/>
            <person name="Soares M.B."/>
            <person name="Knudson D.L."/>
            <person name="Lee N.H."/>
            <person name="Galagan J."/>
            <person name="Salzberg S.L."/>
            <person name="Paulsen I.T."/>
            <person name="Dimopoulos G."/>
            <person name="Collins F.H."/>
            <person name="Birren B."/>
            <person name="Fraser-Liggett C.M."/>
            <person name="Severson D.W."/>
        </authorList>
    </citation>
    <scope>NUCLEOTIDE SEQUENCE [LARGE SCALE GENOMIC DNA]</scope>
    <source>
        <strain evidence="4">Liverpool</strain>
    </source>
</reference>
<evidence type="ECO:0000256" key="3">
    <source>
        <dbReference type="PROSITE-ProRule" id="PRU00023"/>
    </source>
</evidence>
<dbReference type="InterPro" id="IPR036770">
    <property type="entry name" value="Ankyrin_rpt-contain_sf"/>
</dbReference>